<feature type="signal peptide" evidence="6">
    <location>
        <begin position="1"/>
        <end position="25"/>
    </location>
</feature>
<dbReference type="PANTHER" id="PTHR42953:SF3">
    <property type="entry name" value="HIGH-AFFINITY ZINC UPTAKE SYSTEM PROTEIN ZNUA"/>
    <property type="match status" value="1"/>
</dbReference>
<dbReference type="RefSeq" id="WP_090442881.1">
    <property type="nucleotide sequence ID" value="NZ_FOHU01000007.1"/>
</dbReference>
<dbReference type="GO" id="GO:0030001">
    <property type="term" value="P:metal ion transport"/>
    <property type="evidence" value="ECO:0007669"/>
    <property type="project" value="InterPro"/>
</dbReference>
<organism evidence="7 8">
    <name type="scientific">Natronincola peptidivorans</name>
    <dbReference type="NCBI Taxonomy" id="426128"/>
    <lineage>
        <taxon>Bacteria</taxon>
        <taxon>Bacillati</taxon>
        <taxon>Bacillota</taxon>
        <taxon>Clostridia</taxon>
        <taxon>Peptostreptococcales</taxon>
        <taxon>Natronincolaceae</taxon>
        <taxon>Natronincola</taxon>
    </lineage>
</organism>
<dbReference type="AlphaFoldDB" id="A0A1I0DA92"/>
<evidence type="ECO:0000256" key="4">
    <source>
        <dbReference type="RuleBase" id="RU003512"/>
    </source>
</evidence>
<gene>
    <name evidence="7" type="ORF">SAMN05660297_01918</name>
</gene>
<dbReference type="GO" id="GO:0046872">
    <property type="term" value="F:metal ion binding"/>
    <property type="evidence" value="ECO:0007669"/>
    <property type="project" value="InterPro"/>
</dbReference>
<sequence>MKKTILKYGVFLMILTMVVTGCTPAASTEEEDSQEIAAEIIEKDPIKVFASFYPFYDFAKKVGGDLADVQVVVSEGADPHSFEPSPRLIADIEAADVFIYNGLGMEPWVDGVLEILKNKDVIIIEASEGLELIKFDDHDHDHDHHHHDHEDHHHHDQGEYDPHIWVDPINAKDISEKIKDAFVKIDAENTDNYEESFSMFQKDLEALDKAFREALENIQEKKMLVSHSAFGYLANRYGIEEIAVAGVSPHAEPSPGRLAELTKKARENNLEYIFFEVLANPKTAEVLANEADLKPLILYNMEGLTKELREAGEDYVSLMYKNLETLKKALVK</sequence>
<dbReference type="PANTHER" id="PTHR42953">
    <property type="entry name" value="HIGH-AFFINITY ZINC UPTAKE SYSTEM PROTEIN ZNUA-RELATED"/>
    <property type="match status" value="1"/>
</dbReference>
<dbReference type="InterPro" id="IPR050492">
    <property type="entry name" value="Bact_metal-bind_prot9"/>
</dbReference>
<dbReference type="GO" id="GO:0007155">
    <property type="term" value="P:cell adhesion"/>
    <property type="evidence" value="ECO:0007669"/>
    <property type="project" value="InterPro"/>
</dbReference>
<dbReference type="SUPFAM" id="SSF53807">
    <property type="entry name" value="Helical backbone' metal receptor"/>
    <property type="match status" value="1"/>
</dbReference>
<dbReference type="InterPro" id="IPR006128">
    <property type="entry name" value="Lipoprotein_PsaA-like"/>
</dbReference>
<dbReference type="InterPro" id="IPR006127">
    <property type="entry name" value="ZnuA-like"/>
</dbReference>
<dbReference type="PROSITE" id="PS51257">
    <property type="entry name" value="PROKAR_LIPOPROTEIN"/>
    <property type="match status" value="1"/>
</dbReference>
<dbReference type="EMBL" id="FOHU01000007">
    <property type="protein sequence ID" value="SET28596.1"/>
    <property type="molecule type" value="Genomic_DNA"/>
</dbReference>
<feature type="chain" id="PRO_5038901822" evidence="6">
    <location>
        <begin position="26"/>
        <end position="332"/>
    </location>
</feature>
<dbReference type="Pfam" id="PF01297">
    <property type="entry name" value="ZnuA"/>
    <property type="match status" value="1"/>
</dbReference>
<comment type="similarity">
    <text evidence="1 4">Belongs to the bacterial solute-binding protein 9 family.</text>
</comment>
<evidence type="ECO:0000256" key="6">
    <source>
        <dbReference type="SAM" id="SignalP"/>
    </source>
</evidence>
<evidence type="ECO:0000256" key="1">
    <source>
        <dbReference type="ARBA" id="ARBA00011028"/>
    </source>
</evidence>
<dbReference type="STRING" id="426128.SAMN05660297_01918"/>
<dbReference type="Proteomes" id="UP000199568">
    <property type="component" value="Unassembled WGS sequence"/>
</dbReference>
<evidence type="ECO:0000313" key="7">
    <source>
        <dbReference type="EMBL" id="SET28596.1"/>
    </source>
</evidence>
<keyword evidence="8" id="KW-1185">Reference proteome</keyword>
<feature type="region of interest" description="Disordered" evidence="5">
    <location>
        <begin position="140"/>
        <end position="160"/>
    </location>
</feature>
<accession>A0A1I0DA92</accession>
<reference evidence="7 8" key="1">
    <citation type="submission" date="2016-10" db="EMBL/GenBank/DDBJ databases">
        <authorList>
            <person name="de Groot N.N."/>
        </authorList>
    </citation>
    <scope>NUCLEOTIDE SEQUENCE [LARGE SCALE GENOMIC DNA]</scope>
    <source>
        <strain evidence="7 8">DSM 18979</strain>
    </source>
</reference>
<keyword evidence="2 4" id="KW-0813">Transport</keyword>
<name>A0A1I0DA92_9FIRM</name>
<dbReference type="OrthoDB" id="9810636at2"/>
<proteinExistence type="inferred from homology"/>
<keyword evidence="3 6" id="KW-0732">Signal</keyword>
<protein>
    <submittedName>
        <fullName evidence="7">Zinc transport system substrate-binding protein</fullName>
    </submittedName>
</protein>
<evidence type="ECO:0000256" key="3">
    <source>
        <dbReference type="ARBA" id="ARBA00022729"/>
    </source>
</evidence>
<evidence type="ECO:0000256" key="2">
    <source>
        <dbReference type="ARBA" id="ARBA00022448"/>
    </source>
</evidence>
<evidence type="ECO:0000256" key="5">
    <source>
        <dbReference type="SAM" id="MobiDB-lite"/>
    </source>
</evidence>
<dbReference type="PRINTS" id="PR00690">
    <property type="entry name" value="ADHESNFAMILY"/>
</dbReference>
<evidence type="ECO:0000313" key="8">
    <source>
        <dbReference type="Proteomes" id="UP000199568"/>
    </source>
</evidence>
<dbReference type="Gene3D" id="3.40.50.1980">
    <property type="entry name" value="Nitrogenase molybdenum iron protein domain"/>
    <property type="match status" value="2"/>
</dbReference>
<dbReference type="PRINTS" id="PR00691">
    <property type="entry name" value="ADHESINB"/>
</dbReference>
<dbReference type="InterPro" id="IPR006129">
    <property type="entry name" value="AdhesinB"/>
</dbReference>